<feature type="transmembrane region" description="Helical" evidence="24">
    <location>
        <begin position="758"/>
        <end position="780"/>
    </location>
</feature>
<evidence type="ECO:0000259" key="27">
    <source>
        <dbReference type="PROSITE" id="PS50893"/>
    </source>
</evidence>
<dbReference type="Gene3D" id="3.50.50.60">
    <property type="entry name" value="FAD/NAD(P)-binding domain"/>
    <property type="match status" value="1"/>
</dbReference>
<dbReference type="Gene3D" id="2.30.110.10">
    <property type="entry name" value="Electron Transport, Fmn-binding Protein, Chain A"/>
    <property type="match status" value="1"/>
</dbReference>
<dbReference type="GO" id="GO:0005886">
    <property type="term" value="C:plasma membrane"/>
    <property type="evidence" value="ECO:0007669"/>
    <property type="project" value="UniProtKB-SubCell"/>
</dbReference>
<dbReference type="Pfam" id="PF03480">
    <property type="entry name" value="DctP"/>
    <property type="match status" value="1"/>
</dbReference>
<feature type="transmembrane region" description="Helical" evidence="24">
    <location>
        <begin position="2886"/>
        <end position="2905"/>
    </location>
</feature>
<dbReference type="InterPro" id="IPR005950">
    <property type="entry name" value="ModA"/>
</dbReference>
<dbReference type="Gene3D" id="3.30.450.20">
    <property type="entry name" value="PAS domain"/>
    <property type="match status" value="1"/>
</dbReference>
<dbReference type="GO" id="GO:0046872">
    <property type="term" value="F:metal ion binding"/>
    <property type="evidence" value="ECO:0007669"/>
    <property type="project" value="UniProtKB-KW"/>
</dbReference>
<keyword evidence="14" id="KW-0547">Nucleotide-binding</keyword>
<dbReference type="InterPro" id="IPR003594">
    <property type="entry name" value="HATPase_dom"/>
</dbReference>
<keyword evidence="7" id="KW-0500">Molybdenum</keyword>
<dbReference type="InterPro" id="IPR013325">
    <property type="entry name" value="RNA_pol_sigma_r2"/>
</dbReference>
<dbReference type="GO" id="GO:0005524">
    <property type="term" value="F:ATP binding"/>
    <property type="evidence" value="ECO:0007669"/>
    <property type="project" value="UniProtKB-KW"/>
</dbReference>
<dbReference type="FunFam" id="3.40.190.10:FF:000035">
    <property type="entry name" value="Molybdate ABC transporter substrate-binding protein"/>
    <property type="match status" value="1"/>
</dbReference>
<dbReference type="Pfam" id="PF03459">
    <property type="entry name" value="TOBE"/>
    <property type="match status" value="1"/>
</dbReference>
<dbReference type="Pfam" id="PF05199">
    <property type="entry name" value="GMC_oxred_C"/>
    <property type="match status" value="1"/>
</dbReference>
<feature type="transmembrane region" description="Helical" evidence="24">
    <location>
        <begin position="3178"/>
        <end position="3198"/>
    </location>
</feature>
<keyword evidence="19" id="KW-0805">Transcription regulation</keyword>
<dbReference type="PROSITE" id="PS00688">
    <property type="entry name" value="SIGMA54_INTERACT_3"/>
    <property type="match status" value="1"/>
</dbReference>
<keyword evidence="5" id="KW-0813">Transport</keyword>
<dbReference type="InterPro" id="IPR003661">
    <property type="entry name" value="HisK_dim/P_dom"/>
</dbReference>
<dbReference type="Pfam" id="PF25601">
    <property type="entry name" value="AAA_lid_14"/>
    <property type="match status" value="1"/>
</dbReference>
<dbReference type="InterPro" id="IPR002078">
    <property type="entry name" value="Sigma_54_int"/>
</dbReference>
<dbReference type="CDD" id="cd06261">
    <property type="entry name" value="TM_PBP2"/>
    <property type="match status" value="1"/>
</dbReference>
<dbReference type="GO" id="GO:0000155">
    <property type="term" value="F:phosphorelay sensor kinase activity"/>
    <property type="evidence" value="ECO:0007669"/>
    <property type="project" value="InterPro"/>
</dbReference>
<dbReference type="Gene3D" id="3.40.50.300">
    <property type="entry name" value="P-loop containing nucleotide triphosphate hydrolases"/>
    <property type="match status" value="2"/>
</dbReference>
<evidence type="ECO:0000256" key="7">
    <source>
        <dbReference type="ARBA" id="ARBA00022505"/>
    </source>
</evidence>
<dbReference type="SUPFAM" id="SSF88946">
    <property type="entry name" value="Sigma2 domain of RNA polymerase sigma factors"/>
    <property type="match status" value="1"/>
</dbReference>
<dbReference type="Pfam" id="PF00005">
    <property type="entry name" value="ABC_tran"/>
    <property type="match status" value="1"/>
</dbReference>
<evidence type="ECO:0000256" key="8">
    <source>
        <dbReference type="ARBA" id="ARBA00022519"/>
    </source>
</evidence>
<keyword evidence="20" id="KW-0238">DNA-binding</keyword>
<dbReference type="PANTHER" id="PTHR33362">
    <property type="entry name" value="SIALIC ACID TRAP TRANSPORTER PERMEASE PROTEIN SIAT-RELATED"/>
    <property type="match status" value="1"/>
</dbReference>
<dbReference type="InterPro" id="IPR013249">
    <property type="entry name" value="RNA_pol_sigma70_r4_t2"/>
</dbReference>
<feature type="transmembrane region" description="Helical" evidence="24">
    <location>
        <begin position="3374"/>
        <end position="3394"/>
    </location>
</feature>
<feature type="transmembrane region" description="Helical" evidence="24">
    <location>
        <begin position="3439"/>
        <end position="3458"/>
    </location>
</feature>
<evidence type="ECO:0000256" key="22">
    <source>
        <dbReference type="ARBA" id="ARBA00023163"/>
    </source>
</evidence>
<feature type="transmembrane region" description="Helical" evidence="24">
    <location>
        <begin position="3052"/>
        <end position="3072"/>
    </location>
</feature>
<dbReference type="GO" id="GO:0016987">
    <property type="term" value="F:sigma factor activity"/>
    <property type="evidence" value="ECO:0007669"/>
    <property type="project" value="InterPro"/>
</dbReference>
<dbReference type="InterPro" id="IPR011868">
    <property type="entry name" value="ModC_ABC_ATP-bd"/>
</dbReference>
<dbReference type="PROSITE" id="PS51866">
    <property type="entry name" value="MOP"/>
    <property type="match status" value="1"/>
</dbReference>
<dbReference type="InterPro" id="IPR010656">
    <property type="entry name" value="DctM"/>
</dbReference>
<dbReference type="InterPro" id="IPR013324">
    <property type="entry name" value="RNA_pol_sigma_r3/r4-like"/>
</dbReference>
<dbReference type="NCBIfam" id="NF037995">
    <property type="entry name" value="TRAP_S1"/>
    <property type="match status" value="1"/>
</dbReference>
<dbReference type="CDD" id="cd18773">
    <property type="entry name" value="PDC1_HK_sensor"/>
    <property type="match status" value="1"/>
</dbReference>
<evidence type="ECO:0000256" key="21">
    <source>
        <dbReference type="ARBA" id="ARBA00023136"/>
    </source>
</evidence>
<dbReference type="InterPro" id="IPR024029">
    <property type="entry name" value="Pyridox_Oxase_FMN-dep"/>
</dbReference>
<dbReference type="GO" id="GO:0016887">
    <property type="term" value="F:ATP hydrolysis activity"/>
    <property type="evidence" value="ECO:0007669"/>
    <property type="project" value="InterPro"/>
</dbReference>
<dbReference type="Gene3D" id="1.10.287.130">
    <property type="match status" value="1"/>
</dbReference>
<evidence type="ECO:0000256" key="24">
    <source>
        <dbReference type="SAM" id="Phobius"/>
    </source>
</evidence>
<keyword evidence="15" id="KW-0418">Kinase</keyword>
<evidence type="ECO:0000256" key="18">
    <source>
        <dbReference type="ARBA" id="ARBA00023012"/>
    </source>
</evidence>
<dbReference type="InterPro" id="IPR017871">
    <property type="entry name" value="ABC_transporter-like_CS"/>
</dbReference>
<dbReference type="SUPFAM" id="SSF52172">
    <property type="entry name" value="CheY-like"/>
    <property type="match status" value="1"/>
</dbReference>
<dbReference type="InterPro" id="IPR000172">
    <property type="entry name" value="GMC_OxRdtase_N"/>
</dbReference>
<dbReference type="Gene3D" id="1.10.10.10">
    <property type="entry name" value="Winged helix-like DNA-binding domain superfamily/Winged helix DNA-binding domain"/>
    <property type="match status" value="1"/>
</dbReference>
<dbReference type="InterPro" id="IPR018389">
    <property type="entry name" value="DctP_fam"/>
</dbReference>
<dbReference type="InterPro" id="IPR011006">
    <property type="entry name" value="CheY-like_superfamily"/>
</dbReference>
<feature type="domain" description="Mop" evidence="29">
    <location>
        <begin position="1121"/>
        <end position="1187"/>
    </location>
</feature>
<dbReference type="PROSITE" id="PS00211">
    <property type="entry name" value="ABC_TRANSPORTER_1"/>
    <property type="match status" value="1"/>
</dbReference>
<dbReference type="SUPFAM" id="SSF88659">
    <property type="entry name" value="Sigma3 and sigma4 domains of RNA polymerase sigma factors"/>
    <property type="match status" value="1"/>
</dbReference>
<dbReference type="SUPFAM" id="SSF51905">
    <property type="entry name" value="FAD/NAD(P)-binding domain"/>
    <property type="match status" value="1"/>
</dbReference>
<dbReference type="PROSITE" id="PS50045">
    <property type="entry name" value="SIGMA54_INTERACT_4"/>
    <property type="match status" value="1"/>
</dbReference>
<protein>
    <recommendedName>
        <fullName evidence="4">histidine kinase</fullName>
        <ecNumber evidence="4">2.7.13.3</ecNumber>
    </recommendedName>
</protein>
<dbReference type="InterPro" id="IPR029032">
    <property type="entry name" value="AhpD-like"/>
</dbReference>
<evidence type="ECO:0000256" key="13">
    <source>
        <dbReference type="ARBA" id="ARBA00022729"/>
    </source>
</evidence>
<dbReference type="InterPro" id="IPR008995">
    <property type="entry name" value="Mo/tungstate-bd_C_term_dom"/>
</dbReference>
<keyword evidence="23" id="KW-0175">Coiled coil</keyword>
<evidence type="ECO:0000256" key="23">
    <source>
        <dbReference type="SAM" id="Coils"/>
    </source>
</evidence>
<evidence type="ECO:0000256" key="16">
    <source>
        <dbReference type="ARBA" id="ARBA00022840"/>
    </source>
</evidence>
<keyword evidence="9" id="KW-0597">Phosphoprotein</keyword>
<dbReference type="InterPro" id="IPR027417">
    <property type="entry name" value="P-loop_NTPase"/>
</dbReference>
<feature type="transmembrane region" description="Helical" evidence="24">
    <location>
        <begin position="3341"/>
        <end position="3362"/>
    </location>
</feature>
<evidence type="ECO:0000256" key="9">
    <source>
        <dbReference type="ARBA" id="ARBA00022553"/>
    </source>
</evidence>
<dbReference type="SUPFAM" id="SSF50475">
    <property type="entry name" value="FMN-binding split barrel"/>
    <property type="match status" value="1"/>
</dbReference>
<dbReference type="Pfam" id="PF00158">
    <property type="entry name" value="Sigma54_activat"/>
    <property type="match status" value="1"/>
</dbReference>
<keyword evidence="11 24" id="KW-0812">Transmembrane</keyword>
<dbReference type="PROSITE" id="PS50928">
    <property type="entry name" value="ABC_TM1"/>
    <property type="match status" value="1"/>
</dbReference>
<feature type="transmembrane region" description="Helical" evidence="24">
    <location>
        <begin position="2817"/>
        <end position="2837"/>
    </location>
</feature>
<evidence type="ECO:0000256" key="3">
    <source>
        <dbReference type="ARBA" id="ARBA00011344"/>
    </source>
</evidence>
<dbReference type="InterPro" id="IPR035906">
    <property type="entry name" value="MetI-like_sf"/>
</dbReference>
<feature type="domain" description="ABC transmembrane type-1" evidence="28">
    <location>
        <begin position="720"/>
        <end position="928"/>
    </location>
</feature>
<keyword evidence="18" id="KW-0902">Two-component regulatory system</keyword>
<dbReference type="SMART" id="SM00387">
    <property type="entry name" value="HATPase_c"/>
    <property type="match status" value="1"/>
</dbReference>
<feature type="transmembrane region" description="Helical" evidence="24">
    <location>
        <begin position="726"/>
        <end position="746"/>
    </location>
</feature>
<dbReference type="EMBL" id="CAUJNA010001058">
    <property type="protein sequence ID" value="CAJ1383895.1"/>
    <property type="molecule type" value="Genomic_DNA"/>
</dbReference>
<dbReference type="InterPro" id="IPR004358">
    <property type="entry name" value="Sig_transdc_His_kin-like_C"/>
</dbReference>
<evidence type="ECO:0000256" key="15">
    <source>
        <dbReference type="ARBA" id="ARBA00022777"/>
    </source>
</evidence>
<dbReference type="PROSITE" id="PS51257">
    <property type="entry name" value="PROKAR_LIPOPROTEIN"/>
    <property type="match status" value="1"/>
</dbReference>
<dbReference type="FunFam" id="3.40.50.300:FF:000006">
    <property type="entry name" value="DNA-binding transcriptional regulator NtrC"/>
    <property type="match status" value="1"/>
</dbReference>
<comment type="caution">
    <text evidence="30">The sequence shown here is derived from an EMBL/GenBank/DDBJ whole genome shotgun (WGS) entry which is preliminary data.</text>
</comment>
<dbReference type="Gene3D" id="2.40.50.100">
    <property type="match status" value="1"/>
</dbReference>
<dbReference type="SUPFAM" id="SSF161098">
    <property type="entry name" value="MetI-like"/>
    <property type="match status" value="1"/>
</dbReference>
<dbReference type="GO" id="GO:0050660">
    <property type="term" value="F:flavin adenine dinucleotide binding"/>
    <property type="evidence" value="ECO:0007669"/>
    <property type="project" value="InterPro"/>
</dbReference>
<dbReference type="NCBIfam" id="TIGR04025">
    <property type="entry name" value="PPOX_FMN_DR2398"/>
    <property type="match status" value="1"/>
</dbReference>
<dbReference type="GO" id="GO:0015740">
    <property type="term" value="P:C4-dicarboxylate transport"/>
    <property type="evidence" value="ECO:0007669"/>
    <property type="project" value="TreeGrafter"/>
</dbReference>
<dbReference type="CDD" id="cd00009">
    <property type="entry name" value="AAA"/>
    <property type="match status" value="1"/>
</dbReference>
<keyword evidence="22" id="KW-0804">Transcription</keyword>
<keyword evidence="13" id="KW-0732">Signal</keyword>
<feature type="coiled-coil region" evidence="23">
    <location>
        <begin position="1455"/>
        <end position="1499"/>
    </location>
</feature>
<accession>A0AA36MSC3</accession>
<dbReference type="InterPro" id="IPR003593">
    <property type="entry name" value="AAA+_ATPase"/>
</dbReference>
<dbReference type="SUPFAM" id="SSF54373">
    <property type="entry name" value="FAD-linked reductases, C-terminal domain"/>
    <property type="match status" value="1"/>
</dbReference>
<dbReference type="Pfam" id="PF00732">
    <property type="entry name" value="GMC_oxred_N"/>
    <property type="match status" value="1"/>
</dbReference>
<evidence type="ECO:0000313" key="30">
    <source>
        <dbReference type="EMBL" id="CAJ1383895.1"/>
    </source>
</evidence>
<keyword evidence="12" id="KW-0479">Metal-binding</keyword>
<evidence type="ECO:0000259" key="25">
    <source>
        <dbReference type="PROSITE" id="PS50045"/>
    </source>
</evidence>
<dbReference type="PROSITE" id="PS00676">
    <property type="entry name" value="SIGMA54_INTERACT_2"/>
    <property type="match status" value="1"/>
</dbReference>
<keyword evidence="17 24" id="KW-1133">Transmembrane helix</keyword>
<proteinExistence type="predicted"/>
<feature type="transmembrane region" description="Helical" evidence="24">
    <location>
        <begin position="3100"/>
        <end position="3124"/>
    </location>
</feature>
<dbReference type="InterPro" id="IPR007627">
    <property type="entry name" value="RNA_pol_sigma70_r2"/>
</dbReference>
<evidence type="ECO:0000256" key="2">
    <source>
        <dbReference type="ARBA" id="ARBA00004429"/>
    </source>
</evidence>
<evidence type="ECO:0000256" key="14">
    <source>
        <dbReference type="ARBA" id="ARBA00022741"/>
    </source>
</evidence>
<dbReference type="Pfam" id="PF13531">
    <property type="entry name" value="SBP_bac_11"/>
    <property type="match status" value="1"/>
</dbReference>
<keyword evidence="10" id="KW-0808">Transferase</keyword>
<dbReference type="SUPFAM" id="SSF69118">
    <property type="entry name" value="AhpD-like"/>
    <property type="match status" value="1"/>
</dbReference>
<dbReference type="PROSITE" id="PS00675">
    <property type="entry name" value="SIGMA54_INTERACT_1"/>
    <property type="match status" value="1"/>
</dbReference>
<feature type="transmembrane region" description="Helical" evidence="24">
    <location>
        <begin position="3136"/>
        <end position="3158"/>
    </location>
</feature>
<dbReference type="NCBIfam" id="TIGR02142">
    <property type="entry name" value="modC_ABC"/>
    <property type="match status" value="1"/>
</dbReference>
<dbReference type="InterPro" id="IPR012349">
    <property type="entry name" value="Split_barrel_FMN-bd"/>
</dbReference>
<keyword evidence="16" id="KW-0067">ATP-binding</keyword>
<keyword evidence="6" id="KW-1003">Cell membrane</keyword>
<dbReference type="GO" id="GO:0016614">
    <property type="term" value="F:oxidoreductase activity, acting on CH-OH group of donors"/>
    <property type="evidence" value="ECO:0007669"/>
    <property type="project" value="InterPro"/>
</dbReference>
<keyword evidence="21 24" id="KW-0472">Membrane</keyword>
<feature type="transmembrane region" description="Helical" evidence="24">
    <location>
        <begin position="3205"/>
        <end position="3221"/>
    </location>
</feature>
<dbReference type="InterPro" id="IPR004681">
    <property type="entry name" value="TRAP_DctM"/>
</dbReference>
<dbReference type="InterPro" id="IPR036388">
    <property type="entry name" value="WH-like_DNA-bd_sf"/>
</dbReference>
<evidence type="ECO:0000256" key="20">
    <source>
        <dbReference type="ARBA" id="ARBA00023125"/>
    </source>
</evidence>
<dbReference type="SUPFAM" id="SSF50331">
    <property type="entry name" value="MOP-like"/>
    <property type="match status" value="1"/>
</dbReference>
<evidence type="ECO:0000313" key="31">
    <source>
        <dbReference type="Proteomes" id="UP001178507"/>
    </source>
</evidence>
<dbReference type="Pfam" id="PF06808">
    <property type="entry name" value="DctM"/>
    <property type="match status" value="2"/>
</dbReference>
<evidence type="ECO:0000256" key="17">
    <source>
        <dbReference type="ARBA" id="ARBA00022989"/>
    </source>
</evidence>
<dbReference type="InterPro" id="IPR032710">
    <property type="entry name" value="NTF2-like_dom_sf"/>
</dbReference>
<dbReference type="EC" id="2.7.13.3" evidence="4"/>
<dbReference type="Gene3D" id="3.40.50.2300">
    <property type="match status" value="1"/>
</dbReference>
<dbReference type="PRINTS" id="PR00344">
    <property type="entry name" value="BCTRLSENSOR"/>
</dbReference>
<dbReference type="InterPro" id="IPR011576">
    <property type="entry name" value="Pyridox_Oxase_N"/>
</dbReference>
<evidence type="ECO:0000259" key="29">
    <source>
        <dbReference type="PROSITE" id="PS51866"/>
    </source>
</evidence>
<dbReference type="NCBIfam" id="TIGR00787">
    <property type="entry name" value="dctP"/>
    <property type="match status" value="1"/>
</dbReference>
<dbReference type="Pfam" id="PF01243">
    <property type="entry name" value="PNPOx_N"/>
    <property type="match status" value="1"/>
</dbReference>
<dbReference type="Pfam" id="PF04542">
    <property type="entry name" value="Sigma70_r2"/>
    <property type="match status" value="1"/>
</dbReference>
<dbReference type="GO" id="GO:0015098">
    <property type="term" value="F:molybdate ion transmembrane transporter activity"/>
    <property type="evidence" value="ECO:0007669"/>
    <property type="project" value="InterPro"/>
</dbReference>
<dbReference type="Pfam" id="PF02627">
    <property type="entry name" value="CMD"/>
    <property type="match status" value="1"/>
</dbReference>
<feature type="transmembrane region" description="Helical" evidence="24">
    <location>
        <begin position="2849"/>
        <end position="2866"/>
    </location>
</feature>
<reference evidence="30" key="1">
    <citation type="submission" date="2023-08" db="EMBL/GenBank/DDBJ databases">
        <authorList>
            <person name="Chen Y."/>
            <person name="Shah S."/>
            <person name="Dougan E. K."/>
            <person name="Thang M."/>
            <person name="Chan C."/>
        </authorList>
    </citation>
    <scope>NUCLEOTIDE SEQUENCE</scope>
</reference>
<dbReference type="InterPro" id="IPR003439">
    <property type="entry name" value="ABC_transporter-like_ATP-bd"/>
</dbReference>
<dbReference type="Pfam" id="PF02518">
    <property type="entry name" value="HATPase_c"/>
    <property type="match status" value="1"/>
</dbReference>
<evidence type="ECO:0000259" key="28">
    <source>
        <dbReference type="PROSITE" id="PS50928"/>
    </source>
</evidence>
<dbReference type="InterPro" id="IPR025944">
    <property type="entry name" value="Sigma_54_int_dom_CS"/>
</dbReference>
<evidence type="ECO:0000256" key="19">
    <source>
        <dbReference type="ARBA" id="ARBA00023015"/>
    </source>
</evidence>
<evidence type="ECO:0000256" key="5">
    <source>
        <dbReference type="ARBA" id="ARBA00022448"/>
    </source>
</evidence>
<dbReference type="InterPro" id="IPR004675">
    <property type="entry name" value="AhpD_core"/>
</dbReference>
<evidence type="ECO:0000256" key="10">
    <source>
        <dbReference type="ARBA" id="ARBA00022679"/>
    </source>
</evidence>
<dbReference type="Gene3D" id="1.10.3720.10">
    <property type="entry name" value="MetI-like"/>
    <property type="match status" value="1"/>
</dbReference>
<dbReference type="CDD" id="cd00082">
    <property type="entry name" value="HisKA"/>
    <property type="match status" value="1"/>
</dbReference>
<name>A0AA36MSC3_9DINO</name>
<dbReference type="InterPro" id="IPR014284">
    <property type="entry name" value="RNA_pol_sigma-70_dom"/>
</dbReference>
<dbReference type="InterPro" id="IPR004682">
    <property type="entry name" value="TRAP_DctP"/>
</dbReference>
<dbReference type="InterPro" id="IPR003779">
    <property type="entry name" value="CMD-like"/>
</dbReference>
<feature type="transmembrane region" description="Helical" evidence="24">
    <location>
        <begin position="3464"/>
        <end position="3489"/>
    </location>
</feature>
<comment type="catalytic activity">
    <reaction evidence="1">
        <text>ATP + protein L-histidine = ADP + protein N-phospho-L-histidine.</text>
        <dbReference type="EC" id="2.7.13.3"/>
    </reaction>
</comment>
<evidence type="ECO:0000256" key="4">
    <source>
        <dbReference type="ARBA" id="ARBA00012438"/>
    </source>
</evidence>
<dbReference type="InterPro" id="IPR038404">
    <property type="entry name" value="TRAP_DctP_sf"/>
</dbReference>
<dbReference type="GO" id="GO:0003677">
    <property type="term" value="F:DNA binding"/>
    <property type="evidence" value="ECO:0007669"/>
    <property type="project" value="UniProtKB-KW"/>
</dbReference>
<dbReference type="PROSITE" id="PS50109">
    <property type="entry name" value="HIS_KIN"/>
    <property type="match status" value="1"/>
</dbReference>
<evidence type="ECO:0000256" key="6">
    <source>
        <dbReference type="ARBA" id="ARBA00022475"/>
    </source>
</evidence>
<feature type="transmembrane region" description="Helical" evidence="24">
    <location>
        <begin position="3241"/>
        <end position="3262"/>
    </location>
</feature>
<feature type="transmembrane region" description="Helical" evidence="24">
    <location>
        <begin position="3400"/>
        <end position="3427"/>
    </location>
</feature>
<organism evidence="30 31">
    <name type="scientific">Effrenium voratum</name>
    <dbReference type="NCBI Taxonomy" id="2562239"/>
    <lineage>
        <taxon>Eukaryota</taxon>
        <taxon>Sar</taxon>
        <taxon>Alveolata</taxon>
        <taxon>Dinophyceae</taxon>
        <taxon>Suessiales</taxon>
        <taxon>Symbiodiniaceae</taxon>
        <taxon>Effrenium</taxon>
    </lineage>
</organism>
<dbReference type="SMART" id="SM00382">
    <property type="entry name" value="AAA"/>
    <property type="match status" value="2"/>
</dbReference>
<evidence type="ECO:0000256" key="12">
    <source>
        <dbReference type="ARBA" id="ARBA00022723"/>
    </source>
</evidence>
<feature type="transmembrane region" description="Helical" evidence="24">
    <location>
        <begin position="3269"/>
        <end position="3289"/>
    </location>
</feature>
<dbReference type="InterPro" id="IPR005116">
    <property type="entry name" value="Transp-assoc_OB_typ1"/>
</dbReference>
<evidence type="ECO:0000256" key="11">
    <source>
        <dbReference type="ARBA" id="ARBA00022692"/>
    </source>
</evidence>
<dbReference type="Gene3D" id="3.30.560.10">
    <property type="entry name" value="Glucose Oxidase, domain 3"/>
    <property type="match status" value="1"/>
</dbReference>
<dbReference type="NCBIfam" id="TIGR00778">
    <property type="entry name" value="ahpD_dom"/>
    <property type="match status" value="1"/>
</dbReference>
<dbReference type="PROSITE" id="PS50893">
    <property type="entry name" value="ABC_TRANSPORTER_2"/>
    <property type="match status" value="1"/>
</dbReference>
<dbReference type="InterPro" id="IPR005467">
    <property type="entry name" value="His_kinase_dom"/>
</dbReference>
<dbReference type="InterPro" id="IPR058031">
    <property type="entry name" value="AAA_lid_NorR"/>
</dbReference>
<dbReference type="GO" id="GO:0051920">
    <property type="term" value="F:peroxiredoxin activity"/>
    <property type="evidence" value="ECO:0007669"/>
    <property type="project" value="InterPro"/>
</dbReference>
<dbReference type="Gene3D" id="1.20.1290.10">
    <property type="entry name" value="AhpD-like"/>
    <property type="match status" value="1"/>
</dbReference>
<dbReference type="SUPFAM" id="SSF55874">
    <property type="entry name" value="ATPase domain of HSP90 chaperone/DNA topoisomerase II/histidine kinase"/>
    <property type="match status" value="1"/>
</dbReference>
<dbReference type="Gene3D" id="3.40.190.10">
    <property type="entry name" value="Periplasmic binding protein-like II"/>
    <property type="match status" value="2"/>
</dbReference>
<feature type="transmembrane region" description="Helical" evidence="24">
    <location>
        <begin position="3019"/>
        <end position="3040"/>
    </location>
</feature>
<dbReference type="SUPFAM" id="SSF53850">
    <property type="entry name" value="Periplasmic binding protein-like II"/>
    <property type="match status" value="1"/>
</dbReference>
<dbReference type="Pfam" id="PF08281">
    <property type="entry name" value="Sigma70_r4_2"/>
    <property type="match status" value="1"/>
</dbReference>
<dbReference type="Gene3D" id="1.10.8.60">
    <property type="match status" value="1"/>
</dbReference>
<comment type="subcellular location">
    <subcellularLocation>
        <location evidence="2">Cell inner membrane</location>
        <topology evidence="2">Multi-pass membrane protein</topology>
    </subcellularLocation>
</comment>
<sequence>MRDLGSWDYVIVGAGTAGCVLANRLSEDPDVKVLLLEAGKKDNYIWIHIPVGYLHCIGNPRVDWGFKTAPTSGLNGRSLLYPRGKVLGGCSSINGMIYMRGQAWDYDHWRQLGLAGWAWDDVLPYFRKSEDHYAWDDESHAQGGNLRVEEQRMTWELLDAFRVACEQNGIPKTKDFNGGDNFGSAYFQVTQKSGVRWNGAKAFLRPAGDRPNLNVLTEAHVDRLEFENGTVTGLKLEVGGEAATVKIDGELILSAGAIGSPQILELSGIGNPEILKKAGIEPRHENRSIGENLQDHLQLRPVFKVRNALTMNELAGSWAGKAKIGLEYIFKRSGPMAMAPSQLGVFAKTDPSFETANVQYHVQPLSLPKFGEPLHSFPAMTASVCNLRPESRGHVHIASPEKTAQPEIQPNYLSAEADKRVAADAIRLTRRIMAAPAMQPYQPEEYLPGPDFTSEDDLVSAAGNIGTTIFHPVSTCRMGVDEASVVDERSSLTVFAAASMREAMERIGQVYEVETGNSVIFSFAGTGILARQIEAGAPADLFISADDAWMNYVIERDAVVPGTVRLIASNELVLIGAKGTERLDLSETRITGALDGGRMAIADTETVPAGRYGKAALESLGLWKTVSARLAPMENVRIALASVARGDTPLGLVYRTDAAIEPEVAVVAELPAESYPEIRYLAALTEGRPDPAAEAFLDFLSGQEAREILQSLGFVTDKALTLTLRVAAAALLVTLPLAILVAYILARYRFPGHGFVNALVHLPLVLPPVVTGYVLLLTFGRKGPIGVFLDNLFGISFAFNWTGAALAASVMSFPLIVRPIRLSFEAVDPKLEDAARLTLIAVVVAFAALIASELLARRLQTRLGGKTTLTNMIAGLVKPDRGRIALDGTVLFDAAKGINLPVQRRCIGHVFQDARLFPHLSVKSNLTYARWAGGRSGSRDFNEVVELLGLSALLGRKPETLSGGEKQRVAIGRALLSDPHLLIMDEPLASLDQARRNDILPYLDRLCVDAGIPILYVSHSIEEVARLSSTLVILSEGRTPAYGPVAEMLTRTDLGRATGRHEAGALVHGNVTDIDANWGLTFVDIGGAVLQIPDLPAEAGDTVRLRIRARDVALAVEPPKGLSIRNAFQARITSISEESGPYAEILCALEDQTIRARITRASVADLELFTGKEVTVLVKSVAIDRRQRNLTAALERLLDKFRLLSPLLARGPEVARFYYSENLNTEPGIAAIAAGMSGAEEVWLMDASGKVIVSSQDSVPVNAIGDASTIPHAFRQAKQGQLGRELIPGTPETPSNYVFASPLRRGETFLGVLAVRVSLDDVEQAWALSKDPILALDDGRVVVSNVPALRGMTVDRLDPSWNVADLSLAGRLHLLLPAASAASTHMQLTSNLPVLDWQIRTLVDIGDARRQSGWAMLVALLVCVIAAGGIWFLITRREEFVREERRNRASALRLERRVQSRTAELRRANAHLEREVSERQQAEANLRQTQAELVQAAKLATLGRMSAALSHEYNQPLAAIRSDAEIAEMLIDRGRAEEARGNLTRIGGMVKRMGEIAKTLKGFTRKSGTDIKPVSLRQVIDEAMLLLRPQIKQSGFVLSLDLPDEDIIVKGGRIRLEQVVINLLSNALDAVQASPAPLISLSLIREGDEAVLEVTDNGTGIDEEVLPQIFDPFYTTEDVGSGLGLGLSIAYKIVHDFSGSLKAANREGGGAVFTMRLPVADERVLADVFASGRPESALERINRDFYGVLVTDIRMPGTDGFQAMRAGAYDFLEKPFSVAHLASVVERALDKRRLVLENRKLREELADRTGLESRLVGRTPAMDLLRKNVMALAATDADILILGETGSGKEVVARALHDEGPRKDKPFVALNCGALPAEIIESELFGHEKGAFTGASGQRIGKLEHAHGGTVFLDEIESMPLELQVKLLRVIETRTIERLGSNKAIELDVRFVAATKEDLEAAGKAGRFRLDLFYRLNVVNVEIPPLRDRIEDIPLLFRHLAVEARARYRREIPDIGELYLADLMARDWPGNVRELRNVADRFVLGLEQQSDPQSSNGSSLFEQIATYERALIAAELKRNGGVIKPKTPMTTANPINYQDFIPSVLQRFVAASGEIGKSDLDPKLHHLLDLRASQINQCAYCVKMHNKEALDDGESQERLQRLTVWRHVEDFTPAEKAALAWTEALTNLDPKTDYSVLRADLRSHFSDGEISAITSSVAMINLWNRIQARPRLLGLAYRMLGSMADAEDAVQDTFVKWQSVDGNTVSNPEAFLTTICTNRCLDYLKAAHRKRVDYVGPWIPEPLQTDAGSDPETDLERAQSLTTAFLMLLERLTPKERAAYLLREVFGKPYPEVADTLQMSEAGCRQLVSRAGRFVRSHSSRSVPTPDQQSALLKAFMSALATGSTDKLAALLADSVQLRTDGGGKATAITRTLQGSDVVSKYIAKILSRLWTEDRTVEIEINGLRGLVEYDGARIVTATTLGFDTSGLVDQVPPIFDKMTFPAADECGDGEVVIKFSHVVSAQGHPKGEMATALANRINTEMDGKACMQVFPSSQLFDDNKVMEALLLGDVQLAAPSLSKFESYTLKYRVFDLPFLFTNMDAVTTFTKGEKGQELLGAMSDYGFVGLGYVFNGLKQFSANKPLLVPSDAKGLKFRVQTSDVAVAMIEAMGANAQKLAFKEVYGALQTGVVDGQENTWSNIYTKKFFEVQDGTTETNHQLLTYLAVTSQEWLDSLEADTRDQFLTIFNEVSDEYNARAAEINEANKQKIIENKGVVRQLTPEQRDEWVNTMKPVWDQFRDDIGQDVIDAAVSSNKENILALILALMTIVTFSQVVARYGFNSGWTGALEFTRVLFAWLILFGMSYGIKIGAHLGVDAVINLLPKPMFRLAALLGAALTVLYALLLFDATWFGALFGLENKGSSGGAFAYVAKFYKLPIGMEDLKWPVFIQEWFDVKERVPRWIPYVILPVGLLLLAFRAAQAFVLILMGKKDAIIAAHEAEDLVAENKDVLKLFNASQNFTLLAIPFFILASSFMSTGGVARRIIRFSIDAVGWIRGGLAIAAVFACMLFAALSGSSPATVVAIGTIAIAGMRQAGYTKEFAAGVIANAGTLGILIPPSIVMVVYAAATNVSVGRMFFAGVIPGLIAGLMLMTAIYIMARIKKLPAQPWAGSKELWSSLSQAAVGLFLMVIILGGIYLGIFTPTEAAAVAAVYAGLIALFVYRDMGPLSGIGWINDGDSPLALTGFKAITYAFVAMLTWSAIAKLATERAFFGLDSIIVLIAALVAYPLLRGGLSPAALPAAYGAGGKVWGRNLGLIAWKFFPAMVHKDTKKVLTDSSKTTIMLMFIIVNALLFAHTLTAEQIPQVITDWMVEAGFNWFTFLLAVNIILLIGGQFMEPSGLLLIVAPVVFPIGLELGVDPIHLGILMVVNMEIGMITPPIGLNLFVTSGITGMSLVQVVKAAAPFVLVLLLFLVIVTYVPALSTFLPYYFMGPEPPMTNDSDPFSGFSDIVTRAEDLEEITGEPLPQIIHKEIPALDSICRDFISHAPFCFLATANPDGYLDVSPRGDPAGFVKVLDETTLAIPDRPGNRRLDTFHNVLKDPRVGVLFMIPGRGETLRIRGEARIVRDRDLIASMAINGREPKLALVIHVKSAFMHCPKCVFRSNIWQPEKWPDTTGLADMNEAMVKHARIAMNPDEWFESLKQKGELELW</sequence>
<dbReference type="InterPro" id="IPR036097">
    <property type="entry name" value="HisK_dim/P_sf"/>
</dbReference>
<dbReference type="NCBIfam" id="TIGR02937">
    <property type="entry name" value="sigma70-ECF"/>
    <property type="match status" value="1"/>
</dbReference>
<keyword evidence="31" id="KW-1185">Reference proteome</keyword>
<evidence type="ECO:0000256" key="1">
    <source>
        <dbReference type="ARBA" id="ARBA00000085"/>
    </source>
</evidence>
<dbReference type="InterPro" id="IPR025943">
    <property type="entry name" value="Sigma_54_int_dom_ATP-bd_2"/>
</dbReference>
<feature type="domain" description="Sigma-54 factor interaction" evidence="25">
    <location>
        <begin position="1815"/>
        <end position="2044"/>
    </location>
</feature>
<dbReference type="GO" id="GO:0006352">
    <property type="term" value="P:DNA-templated transcription initiation"/>
    <property type="evidence" value="ECO:0007669"/>
    <property type="project" value="InterPro"/>
</dbReference>
<dbReference type="PROSITE" id="PS00624">
    <property type="entry name" value="GMC_OXRED_2"/>
    <property type="match status" value="1"/>
</dbReference>
<feature type="transmembrane region" description="Helical" evidence="24">
    <location>
        <begin position="792"/>
        <end position="817"/>
    </location>
</feature>
<dbReference type="Gene3D" id="3.40.190.170">
    <property type="entry name" value="Bacterial extracellular solute-binding protein, family 7"/>
    <property type="match status" value="1"/>
</dbReference>
<dbReference type="PANTHER" id="PTHR33362:SF5">
    <property type="entry name" value="C4-DICARBOXYLATE TRAP TRANSPORTER LARGE PERMEASE PROTEIN DCTM"/>
    <property type="match status" value="1"/>
</dbReference>
<dbReference type="Gene3D" id="3.30.565.10">
    <property type="entry name" value="Histidine kinase-like ATPase, C-terminal domain"/>
    <property type="match status" value="1"/>
</dbReference>
<feature type="domain" description="Histidine kinase" evidence="26">
    <location>
        <begin position="1508"/>
        <end position="1721"/>
    </location>
</feature>
<keyword evidence="8" id="KW-0997">Cell inner membrane</keyword>
<dbReference type="NCBIfam" id="TIGR01256">
    <property type="entry name" value="modA"/>
    <property type="match status" value="1"/>
</dbReference>
<evidence type="ECO:0000259" key="26">
    <source>
        <dbReference type="PROSITE" id="PS50109"/>
    </source>
</evidence>
<dbReference type="GO" id="GO:0140359">
    <property type="term" value="F:ABC-type transporter activity"/>
    <property type="evidence" value="ECO:0007669"/>
    <property type="project" value="InterPro"/>
</dbReference>
<dbReference type="SUPFAM" id="SSF52540">
    <property type="entry name" value="P-loop containing nucleoside triphosphate hydrolases"/>
    <property type="match status" value="2"/>
</dbReference>
<dbReference type="InterPro" id="IPR036188">
    <property type="entry name" value="FAD/NAD-bd_sf"/>
</dbReference>
<comment type="subunit">
    <text evidence="3">Interacts transiently with the RNA polymerase catalytic core formed by RpoA, RpoB, RpoC and RpoZ (2 alpha, 1 beta, 1 beta' and 1 omega subunit) to form the RNA polymerase holoenzyme that can initiate transcription.</text>
</comment>
<feature type="transmembrane region" description="Helical" evidence="24">
    <location>
        <begin position="837"/>
        <end position="856"/>
    </location>
</feature>
<dbReference type="InterPro" id="IPR007867">
    <property type="entry name" value="GMC_OxRtase_C"/>
</dbReference>
<dbReference type="InterPro" id="IPR000515">
    <property type="entry name" value="MetI-like"/>
</dbReference>
<dbReference type="SUPFAM" id="SSF47384">
    <property type="entry name" value="Homodimeric domain of signal transducing histidine kinase"/>
    <property type="match status" value="1"/>
</dbReference>
<feature type="transmembrane region" description="Helical" evidence="24">
    <location>
        <begin position="2961"/>
        <end position="2987"/>
    </location>
</feature>
<dbReference type="SUPFAM" id="SSF54427">
    <property type="entry name" value="NTF2-like"/>
    <property type="match status" value="1"/>
</dbReference>
<dbReference type="Proteomes" id="UP001178507">
    <property type="component" value="Unassembled WGS sequence"/>
</dbReference>
<feature type="domain" description="ABC transporter" evidence="27">
    <location>
        <begin position="817"/>
        <end position="1061"/>
    </location>
</feature>
<dbReference type="InterPro" id="IPR036890">
    <property type="entry name" value="HATPase_C_sf"/>
</dbReference>
<dbReference type="FunFam" id="1.10.287.130:FF:000049">
    <property type="entry name" value="C4-dicarboxylate transport sensor protein DctB"/>
    <property type="match status" value="1"/>
</dbReference>
<dbReference type="InterPro" id="IPR004606">
    <property type="entry name" value="Mop_domain"/>
</dbReference>
<dbReference type="InterPro" id="IPR025662">
    <property type="entry name" value="Sigma_54_int_dom_ATP-bd_1"/>
</dbReference>
<gene>
    <name evidence="30" type="ORF">EVOR1521_LOCUS10881</name>
</gene>